<keyword evidence="3" id="KW-0520">NAD</keyword>
<dbReference type="NCBIfam" id="NF005559">
    <property type="entry name" value="PRK07231.1"/>
    <property type="match status" value="1"/>
</dbReference>
<keyword evidence="4" id="KW-0443">Lipid metabolism</keyword>
<comment type="caution">
    <text evidence="6">The sequence shown here is derived from an EMBL/GenBank/DDBJ whole genome shotgun (WGS) entry which is preliminary data.</text>
</comment>
<proteinExistence type="inferred from homology"/>
<dbReference type="PRINTS" id="PR00080">
    <property type="entry name" value="SDRFAMILY"/>
</dbReference>
<dbReference type="FunFam" id="3.40.50.720:FF:000084">
    <property type="entry name" value="Short-chain dehydrogenase reductase"/>
    <property type="match status" value="1"/>
</dbReference>
<dbReference type="PANTHER" id="PTHR43180">
    <property type="entry name" value="3-OXOACYL-(ACYL-CARRIER-PROTEIN) REDUCTASE (AFU_ORTHOLOGUE AFUA_6G11210)"/>
    <property type="match status" value="1"/>
</dbReference>
<dbReference type="GO" id="GO:0016491">
    <property type="term" value="F:oxidoreductase activity"/>
    <property type="evidence" value="ECO:0007669"/>
    <property type="project" value="UniProtKB-KW"/>
</dbReference>
<keyword evidence="2" id="KW-0560">Oxidoreductase</keyword>
<dbReference type="RefSeq" id="WP_141962188.1">
    <property type="nucleotide sequence ID" value="NZ_VFOZ01000002.1"/>
</dbReference>
<evidence type="ECO:0000256" key="3">
    <source>
        <dbReference type="ARBA" id="ARBA00023027"/>
    </source>
</evidence>
<dbReference type="InterPro" id="IPR020904">
    <property type="entry name" value="Sc_DH/Rdtase_CS"/>
</dbReference>
<keyword evidence="5" id="KW-0753">Steroid metabolism</keyword>
<dbReference type="SUPFAM" id="SSF51735">
    <property type="entry name" value="NAD(P)-binding Rossmann-fold domains"/>
    <property type="match status" value="1"/>
</dbReference>
<organism evidence="6 7">
    <name type="scientific">Actinoallomurus bryophytorum</name>
    <dbReference type="NCBI Taxonomy" id="1490222"/>
    <lineage>
        <taxon>Bacteria</taxon>
        <taxon>Bacillati</taxon>
        <taxon>Actinomycetota</taxon>
        <taxon>Actinomycetes</taxon>
        <taxon>Streptosporangiales</taxon>
        <taxon>Thermomonosporaceae</taxon>
        <taxon>Actinoallomurus</taxon>
    </lineage>
</organism>
<dbReference type="PRINTS" id="PR00081">
    <property type="entry name" value="GDHRDH"/>
</dbReference>
<evidence type="ECO:0000313" key="7">
    <source>
        <dbReference type="Proteomes" id="UP000316096"/>
    </source>
</evidence>
<gene>
    <name evidence="6" type="ORF">FB559_7396</name>
</gene>
<accession>A0A543BZ55</accession>
<dbReference type="Gene3D" id="3.40.50.720">
    <property type="entry name" value="NAD(P)-binding Rossmann-like Domain"/>
    <property type="match status" value="1"/>
</dbReference>
<dbReference type="PANTHER" id="PTHR43180:SF28">
    <property type="entry name" value="NAD(P)-BINDING ROSSMANN-FOLD SUPERFAMILY PROTEIN"/>
    <property type="match status" value="1"/>
</dbReference>
<dbReference type="GO" id="GO:0008202">
    <property type="term" value="P:steroid metabolic process"/>
    <property type="evidence" value="ECO:0007669"/>
    <property type="project" value="UniProtKB-KW"/>
</dbReference>
<dbReference type="Proteomes" id="UP000316096">
    <property type="component" value="Unassembled WGS sequence"/>
</dbReference>
<evidence type="ECO:0000256" key="1">
    <source>
        <dbReference type="ARBA" id="ARBA00006484"/>
    </source>
</evidence>
<keyword evidence="7" id="KW-1185">Reference proteome</keyword>
<comment type="similarity">
    <text evidence="1">Belongs to the short-chain dehydrogenases/reductases (SDR) family.</text>
</comment>
<evidence type="ECO:0000256" key="5">
    <source>
        <dbReference type="ARBA" id="ARBA00023221"/>
    </source>
</evidence>
<evidence type="ECO:0000313" key="6">
    <source>
        <dbReference type="EMBL" id="TQL90103.1"/>
    </source>
</evidence>
<reference evidence="6 7" key="1">
    <citation type="submission" date="2019-06" db="EMBL/GenBank/DDBJ databases">
        <title>Sequencing the genomes of 1000 actinobacteria strains.</title>
        <authorList>
            <person name="Klenk H.-P."/>
        </authorList>
    </citation>
    <scope>NUCLEOTIDE SEQUENCE [LARGE SCALE GENOMIC DNA]</scope>
    <source>
        <strain evidence="6 7">DSM 102200</strain>
    </source>
</reference>
<dbReference type="AlphaFoldDB" id="A0A543BZ55"/>
<dbReference type="InterPro" id="IPR002347">
    <property type="entry name" value="SDR_fam"/>
</dbReference>
<protein>
    <submittedName>
        <fullName evidence="6">3alpha(Or 20beta)-hydroxysteroid dehydrogenase</fullName>
    </submittedName>
</protein>
<name>A0A543BZ55_9ACTN</name>
<dbReference type="InterPro" id="IPR036291">
    <property type="entry name" value="NAD(P)-bd_dom_sf"/>
</dbReference>
<evidence type="ECO:0000256" key="2">
    <source>
        <dbReference type="ARBA" id="ARBA00023002"/>
    </source>
</evidence>
<dbReference type="PROSITE" id="PS00061">
    <property type="entry name" value="ADH_SHORT"/>
    <property type="match status" value="1"/>
</dbReference>
<evidence type="ECO:0000256" key="4">
    <source>
        <dbReference type="ARBA" id="ARBA00023098"/>
    </source>
</evidence>
<dbReference type="EMBL" id="VFOZ01000002">
    <property type="protein sequence ID" value="TQL90103.1"/>
    <property type="molecule type" value="Genomic_DNA"/>
</dbReference>
<dbReference type="OrthoDB" id="3542748at2"/>
<sequence length="249" mass="26268">MGKLDGKVALITGGARGMGASHVRTFLAEGAKVVFGDILEDEGGTLAKELGDDCRFVPHDVTTEAGWATILERTTSTFGGLDILVNNAGILAFQPVADMTVEDFRRFLEVNLVSQWLGIKHASQVMNEGGSIINISSVNGLFGGAGMTGYSASKFGIRGLTKSAALELGPRRIRVNSVHPGGVATPLVGVAPEDITEYTRGPMSRQPIRRFARPQEISNMVLFLASDDSSYCTGSEFVIDGGMTAGTGI</sequence>
<dbReference type="Pfam" id="PF13561">
    <property type="entry name" value="adh_short_C2"/>
    <property type="match status" value="1"/>
</dbReference>